<dbReference type="InterPro" id="IPR020814">
    <property type="entry name" value="Ribosomal_S6_plastid/chlpt"/>
</dbReference>
<dbReference type="InterPro" id="IPR000529">
    <property type="entry name" value="Ribosomal_bS6"/>
</dbReference>
<reference evidence="2" key="1">
    <citation type="submission" date="2018-05" db="EMBL/GenBank/DDBJ databases">
        <authorList>
            <person name="Lanie J.A."/>
            <person name="Ng W.-L."/>
            <person name="Kazmierczak K.M."/>
            <person name="Andrzejewski T.M."/>
            <person name="Davidsen T.M."/>
            <person name="Wayne K.J."/>
            <person name="Tettelin H."/>
            <person name="Glass J.I."/>
            <person name="Rusch D."/>
            <person name="Podicherti R."/>
            <person name="Tsui H.-C.T."/>
            <person name="Winkler M.E."/>
        </authorList>
    </citation>
    <scope>NUCLEOTIDE SEQUENCE</scope>
</reference>
<dbReference type="SUPFAM" id="SSF54995">
    <property type="entry name" value="Ribosomal protein S6"/>
    <property type="match status" value="1"/>
</dbReference>
<dbReference type="Gene3D" id="3.30.70.60">
    <property type="match status" value="1"/>
</dbReference>
<protein>
    <recommendedName>
        <fullName evidence="3">30S ribosomal protein S6</fullName>
    </recommendedName>
</protein>
<dbReference type="GO" id="GO:0019843">
    <property type="term" value="F:rRNA binding"/>
    <property type="evidence" value="ECO:0007669"/>
    <property type="project" value="InterPro"/>
</dbReference>
<proteinExistence type="inferred from homology"/>
<dbReference type="GO" id="GO:0005840">
    <property type="term" value="C:ribosome"/>
    <property type="evidence" value="ECO:0007669"/>
    <property type="project" value="InterPro"/>
</dbReference>
<dbReference type="NCBIfam" id="TIGR00166">
    <property type="entry name" value="S6"/>
    <property type="match status" value="1"/>
</dbReference>
<sequence>MNKFEAVLLFSPNLSNPLITKEEKSFTKNIENSKGKVISIEEWGLKDISFSINNYKKAFYKFYQLEIKGTNLQDIKKTLTQNEKILRHLFVKVQKHQNLPSKMINEEK</sequence>
<organism evidence="2">
    <name type="scientific">marine metagenome</name>
    <dbReference type="NCBI Taxonomy" id="408172"/>
    <lineage>
        <taxon>unclassified sequences</taxon>
        <taxon>metagenomes</taxon>
        <taxon>ecological metagenomes</taxon>
    </lineage>
</organism>
<gene>
    <name evidence="2" type="ORF">METZ01_LOCUS430768</name>
</gene>
<dbReference type="InterPro" id="IPR035980">
    <property type="entry name" value="Ribosomal_bS6_sf"/>
</dbReference>
<evidence type="ECO:0000313" key="2">
    <source>
        <dbReference type="EMBL" id="SVD77914.1"/>
    </source>
</evidence>
<dbReference type="AlphaFoldDB" id="A0A382Y3Z1"/>
<dbReference type="Pfam" id="PF01250">
    <property type="entry name" value="Ribosomal_S6"/>
    <property type="match status" value="1"/>
</dbReference>
<dbReference type="HAMAP" id="MF_00360">
    <property type="entry name" value="Ribosomal_bS6"/>
    <property type="match status" value="1"/>
</dbReference>
<dbReference type="InterPro" id="IPR014717">
    <property type="entry name" value="Transl_elong_EF1B/ribsomal_bS6"/>
</dbReference>
<dbReference type="GO" id="GO:0003735">
    <property type="term" value="F:structural constituent of ribosome"/>
    <property type="evidence" value="ECO:0007669"/>
    <property type="project" value="InterPro"/>
</dbReference>
<accession>A0A382Y3Z1</accession>
<evidence type="ECO:0008006" key="3">
    <source>
        <dbReference type="Google" id="ProtNLM"/>
    </source>
</evidence>
<dbReference type="CDD" id="cd00473">
    <property type="entry name" value="bS6"/>
    <property type="match status" value="1"/>
</dbReference>
<dbReference type="EMBL" id="UINC01172705">
    <property type="protein sequence ID" value="SVD77914.1"/>
    <property type="molecule type" value="Genomic_DNA"/>
</dbReference>
<evidence type="ECO:0000256" key="1">
    <source>
        <dbReference type="ARBA" id="ARBA00009512"/>
    </source>
</evidence>
<name>A0A382Y3Z1_9ZZZZ</name>
<dbReference type="GO" id="GO:0006412">
    <property type="term" value="P:translation"/>
    <property type="evidence" value="ECO:0007669"/>
    <property type="project" value="InterPro"/>
</dbReference>
<comment type="similarity">
    <text evidence="1">Belongs to the bacterial ribosomal protein bS6 family.</text>
</comment>